<feature type="region of interest" description="Disordered" evidence="1">
    <location>
        <begin position="12"/>
        <end position="46"/>
    </location>
</feature>
<dbReference type="RefSeq" id="WP_379714690.1">
    <property type="nucleotide sequence ID" value="NZ_JBHTBS010000010.1"/>
</dbReference>
<dbReference type="Proteomes" id="UP001596472">
    <property type="component" value="Unassembled WGS sequence"/>
</dbReference>
<dbReference type="Gene3D" id="3.40.50.300">
    <property type="entry name" value="P-loop containing nucleotide triphosphate hydrolases"/>
    <property type="match status" value="1"/>
</dbReference>
<keyword evidence="3" id="KW-1185">Reference proteome</keyword>
<accession>A0ABW2LCB8</accession>
<comment type="caution">
    <text evidence="2">The sequence shown here is derived from an EMBL/GenBank/DDBJ whole genome shotgun (WGS) entry which is preliminary data.</text>
</comment>
<dbReference type="SUPFAM" id="SSF52540">
    <property type="entry name" value="P-loop containing nucleoside triphosphate hydrolases"/>
    <property type="match status" value="1"/>
</dbReference>
<organism evidence="2 3">
    <name type="scientific">Haloferula chungangensis</name>
    <dbReference type="NCBI Taxonomy" id="1048331"/>
    <lineage>
        <taxon>Bacteria</taxon>
        <taxon>Pseudomonadati</taxon>
        <taxon>Verrucomicrobiota</taxon>
        <taxon>Verrucomicrobiia</taxon>
        <taxon>Verrucomicrobiales</taxon>
        <taxon>Verrucomicrobiaceae</taxon>
        <taxon>Haloferula</taxon>
    </lineage>
</organism>
<name>A0ABW2LCB8_9BACT</name>
<gene>
    <name evidence="2" type="ORF">ACFQY0_16610</name>
</gene>
<evidence type="ECO:0000313" key="2">
    <source>
        <dbReference type="EMBL" id="MFC7338820.1"/>
    </source>
</evidence>
<protein>
    <recommendedName>
        <fullName evidence="4">DNA recombination and repair protein Rad51-like C-terminal domain-containing protein</fullName>
    </recommendedName>
</protein>
<dbReference type="EMBL" id="JBHTBS010000010">
    <property type="protein sequence ID" value="MFC7338820.1"/>
    <property type="molecule type" value="Genomic_DNA"/>
</dbReference>
<dbReference type="InterPro" id="IPR027417">
    <property type="entry name" value="P-loop_NTPase"/>
</dbReference>
<reference evidence="3" key="1">
    <citation type="journal article" date="2019" name="Int. J. Syst. Evol. Microbiol.">
        <title>The Global Catalogue of Microorganisms (GCM) 10K type strain sequencing project: providing services to taxonomists for standard genome sequencing and annotation.</title>
        <authorList>
            <consortium name="The Broad Institute Genomics Platform"/>
            <consortium name="The Broad Institute Genome Sequencing Center for Infectious Disease"/>
            <person name="Wu L."/>
            <person name="Ma J."/>
        </authorList>
    </citation>
    <scope>NUCLEOTIDE SEQUENCE [LARGE SCALE GENOMIC DNA]</scope>
    <source>
        <strain evidence="3">CGMCC 4.1467</strain>
    </source>
</reference>
<evidence type="ECO:0000313" key="3">
    <source>
        <dbReference type="Proteomes" id="UP001596472"/>
    </source>
</evidence>
<feature type="compositionally biased region" description="Basic and acidic residues" evidence="1">
    <location>
        <begin position="12"/>
        <end position="27"/>
    </location>
</feature>
<evidence type="ECO:0008006" key="4">
    <source>
        <dbReference type="Google" id="ProtNLM"/>
    </source>
</evidence>
<sequence length="245" mass="27040">MPSETVIALRKQLREKFPAAHREEQGRSRPVASPQPAEAPTSPTSLSSLARRATEGHFPLNCPSEPWPSGCTRHYLPGAITEISPAAPSCGLSLIVAALLSQEEADEPRLPLVLIDTRDRFDPASFSSDECARLLWLRCQNSTQALRAADLLLRDGNLPLVLLDLSSLPARELRRIPSASWHRLRQLAESTDAALLALTPTPLIPRTALRLTLTRQFTLDDLHLSRPELLATLQTQTTRHLHQTA</sequence>
<evidence type="ECO:0000256" key="1">
    <source>
        <dbReference type="SAM" id="MobiDB-lite"/>
    </source>
</evidence>
<proteinExistence type="predicted"/>